<dbReference type="InterPro" id="IPR006129">
    <property type="entry name" value="AdhesinB"/>
</dbReference>
<evidence type="ECO:0000256" key="2">
    <source>
        <dbReference type="ARBA" id="ARBA00011028"/>
    </source>
</evidence>
<dbReference type="InterPro" id="IPR006128">
    <property type="entry name" value="Lipoprotein_PsaA-like"/>
</dbReference>
<name>A0ABV6CIW7_9RHOB</name>
<evidence type="ECO:0000313" key="8">
    <source>
        <dbReference type="EMBL" id="MFC0198893.1"/>
    </source>
</evidence>
<dbReference type="PRINTS" id="PR00691">
    <property type="entry name" value="ADHESINB"/>
</dbReference>
<protein>
    <submittedName>
        <fullName evidence="8">Metal ABC transporter solute-binding protein, Zn/Mn family</fullName>
    </submittedName>
</protein>
<evidence type="ECO:0000256" key="6">
    <source>
        <dbReference type="RuleBase" id="RU003512"/>
    </source>
</evidence>
<comment type="similarity">
    <text evidence="2 6">Belongs to the bacterial solute-binding protein 9 family.</text>
</comment>
<comment type="subcellular location">
    <subcellularLocation>
        <location evidence="1">Cell envelope</location>
    </subcellularLocation>
</comment>
<dbReference type="Pfam" id="PF01297">
    <property type="entry name" value="ZnuA"/>
    <property type="match status" value="1"/>
</dbReference>
<proteinExistence type="inferred from homology"/>
<dbReference type="SUPFAM" id="SSF53807">
    <property type="entry name" value="Helical backbone' metal receptor"/>
    <property type="match status" value="1"/>
</dbReference>
<evidence type="ECO:0000256" key="4">
    <source>
        <dbReference type="ARBA" id="ARBA00022723"/>
    </source>
</evidence>
<comment type="caution">
    <text evidence="8">The sequence shown here is derived from an EMBL/GenBank/DDBJ whole genome shotgun (WGS) entry which is preliminary data.</text>
</comment>
<accession>A0ABV6CIW7</accession>
<dbReference type="InterPro" id="IPR006127">
    <property type="entry name" value="ZnuA-like"/>
</dbReference>
<dbReference type="Proteomes" id="UP001589795">
    <property type="component" value="Unassembled WGS sequence"/>
</dbReference>
<dbReference type="RefSeq" id="WP_265508593.1">
    <property type="nucleotide sequence ID" value="NZ_JAOTBE010000090.1"/>
</dbReference>
<dbReference type="Gene3D" id="3.40.50.1980">
    <property type="entry name" value="Nitrogenase molybdenum iron protein domain"/>
    <property type="match status" value="2"/>
</dbReference>
<feature type="chain" id="PRO_5045533624" evidence="7">
    <location>
        <begin position="20"/>
        <end position="323"/>
    </location>
</feature>
<keyword evidence="5 7" id="KW-0732">Signal</keyword>
<dbReference type="PANTHER" id="PTHR42953:SF1">
    <property type="entry name" value="METAL-BINDING PROTEIN HI_0362-RELATED"/>
    <property type="match status" value="1"/>
</dbReference>
<dbReference type="PRINTS" id="PR00690">
    <property type="entry name" value="ADHESNFAMILY"/>
</dbReference>
<dbReference type="EMBL" id="JBHLWQ010000008">
    <property type="protein sequence ID" value="MFC0198893.1"/>
    <property type="molecule type" value="Genomic_DNA"/>
</dbReference>
<evidence type="ECO:0000256" key="1">
    <source>
        <dbReference type="ARBA" id="ARBA00004196"/>
    </source>
</evidence>
<dbReference type="PANTHER" id="PTHR42953">
    <property type="entry name" value="HIGH-AFFINITY ZINC UPTAKE SYSTEM PROTEIN ZNUA-RELATED"/>
    <property type="match status" value="1"/>
</dbReference>
<feature type="signal peptide" evidence="7">
    <location>
        <begin position="1"/>
        <end position="19"/>
    </location>
</feature>
<sequence>MIRLLATAALIGSLGAAHAQDRPLDVVATIGMIGDIATHVGGDCVEVTTIMGPGVDPHLYGASASDVRSFQSADVIFYSGYSLEGQLGEVLAKFAERKPTVALAASSIAEGDLIRTDGAYGIDPHLWMDAGLWSRIVPTIAETLSEARPDCAEGFGANAERYVAQLTALDAWVGDAIATIPSGQRTLVTAHDAFAYYGRAYGITVAGIQGISTEAEASVADIRASADLVAATGVPAIFIESTINPRTIQAVIDAVQQQGHDVRVGGQLYSDAMGADGTPGGTYIGMIHENTRTIVEALGGTPPPLPEALADWAEEWNLAKAAP</sequence>
<organism evidence="8 9">
    <name type="scientific">Paracoccus rhizosphaerae</name>
    <dbReference type="NCBI Taxonomy" id="1133347"/>
    <lineage>
        <taxon>Bacteria</taxon>
        <taxon>Pseudomonadati</taxon>
        <taxon>Pseudomonadota</taxon>
        <taxon>Alphaproteobacteria</taxon>
        <taxon>Rhodobacterales</taxon>
        <taxon>Paracoccaceae</taxon>
        <taxon>Paracoccus</taxon>
    </lineage>
</organism>
<gene>
    <name evidence="8" type="ORF">ACFFIZ_00655</name>
</gene>
<evidence type="ECO:0000256" key="5">
    <source>
        <dbReference type="ARBA" id="ARBA00022729"/>
    </source>
</evidence>
<dbReference type="InterPro" id="IPR050492">
    <property type="entry name" value="Bact_metal-bind_prot9"/>
</dbReference>
<keyword evidence="9" id="KW-1185">Reference proteome</keyword>
<reference evidence="8 9" key="1">
    <citation type="submission" date="2024-09" db="EMBL/GenBank/DDBJ databases">
        <authorList>
            <person name="Sun Q."/>
            <person name="Mori K."/>
        </authorList>
    </citation>
    <scope>NUCLEOTIDE SEQUENCE [LARGE SCALE GENOMIC DNA]</scope>
    <source>
        <strain evidence="8 9">CCM 7904</strain>
    </source>
</reference>
<keyword evidence="4" id="KW-0479">Metal-binding</keyword>
<evidence type="ECO:0000256" key="3">
    <source>
        <dbReference type="ARBA" id="ARBA00022448"/>
    </source>
</evidence>
<evidence type="ECO:0000256" key="7">
    <source>
        <dbReference type="SAM" id="SignalP"/>
    </source>
</evidence>
<evidence type="ECO:0000313" key="9">
    <source>
        <dbReference type="Proteomes" id="UP001589795"/>
    </source>
</evidence>
<keyword evidence="3 6" id="KW-0813">Transport</keyword>